<protein>
    <recommendedName>
        <fullName evidence="3">Lipoprotein</fullName>
    </recommendedName>
</protein>
<dbReference type="PROSITE" id="PS51257">
    <property type="entry name" value="PROKAR_LIPOPROTEIN"/>
    <property type="match status" value="1"/>
</dbReference>
<proteinExistence type="predicted"/>
<evidence type="ECO:0000313" key="2">
    <source>
        <dbReference type="Proteomes" id="UP000292345"/>
    </source>
</evidence>
<evidence type="ECO:0008006" key="3">
    <source>
        <dbReference type="Google" id="ProtNLM"/>
    </source>
</evidence>
<comment type="caution">
    <text evidence="1">The sequence shown here is derived from an EMBL/GenBank/DDBJ whole genome shotgun (WGS) entry which is preliminary data.</text>
</comment>
<sequence length="235" mass="26892">MVKPLTQFIWPLAILLSGCASVPQVHVFAKHMTEQEAAATVDWITEGGYEAIVNRYDFPANIEGDTLVFPLDMGNKGEAERLLALYQSRTGKHLDVQYFASGKHRFTKTNLGLYVFGSLKPSATVDQEFEVYQEYTGVQCGRYSFAYLTLEPQRYTLEMGIDSETTSEEVSFEGRWTLQGKRVQLDYQEAPFVTFELNKIKEMTEYGLRKGWRLTPLEQAENVDHCKLEFTVIVR</sequence>
<dbReference type="AlphaFoldDB" id="A0A4Q7ELV2"/>
<dbReference type="RefSeq" id="WP_130244249.1">
    <property type="nucleotide sequence ID" value="NZ_PPUZ01000010.1"/>
</dbReference>
<accession>A0A4Q7ELV2</accession>
<dbReference type="EMBL" id="PPUZ01000010">
    <property type="protein sequence ID" value="RZM84284.1"/>
    <property type="molecule type" value="Genomic_DNA"/>
</dbReference>
<gene>
    <name evidence="1" type="ORF">C3B51_04020</name>
</gene>
<evidence type="ECO:0000313" key="1">
    <source>
        <dbReference type="EMBL" id="RZM84284.1"/>
    </source>
</evidence>
<dbReference type="Proteomes" id="UP000292345">
    <property type="component" value="Unassembled WGS sequence"/>
</dbReference>
<name>A0A4Q7ELV2_9GAMM</name>
<reference evidence="1 2" key="1">
    <citation type="submission" date="2018-01" db="EMBL/GenBank/DDBJ databases">
        <title>Co-occurrence of chitin degradation, pigmentation and bioactivity in marine Pseudoalteromonas.</title>
        <authorList>
            <person name="Paulsen S."/>
            <person name="Gram L."/>
            <person name="Machado H."/>
        </authorList>
    </citation>
    <scope>NUCLEOTIDE SEQUENCE [LARGE SCALE GENOMIC DNA]</scope>
    <source>
        <strain evidence="1 2">S1946</strain>
    </source>
</reference>
<organism evidence="1 2">
    <name type="scientific">Pseudoalteromonas rubra</name>
    <dbReference type="NCBI Taxonomy" id="43658"/>
    <lineage>
        <taxon>Bacteria</taxon>
        <taxon>Pseudomonadati</taxon>
        <taxon>Pseudomonadota</taxon>
        <taxon>Gammaproteobacteria</taxon>
        <taxon>Alteromonadales</taxon>
        <taxon>Pseudoalteromonadaceae</taxon>
        <taxon>Pseudoalteromonas</taxon>
    </lineage>
</organism>